<evidence type="ECO:0000313" key="2">
    <source>
        <dbReference type="Proteomes" id="UP000294901"/>
    </source>
</evidence>
<evidence type="ECO:0000313" key="1">
    <source>
        <dbReference type="EMBL" id="TDO37122.1"/>
    </source>
</evidence>
<accession>A0A4R6JN06</accession>
<dbReference type="Proteomes" id="UP000294901">
    <property type="component" value="Unassembled WGS sequence"/>
</dbReference>
<reference evidence="1 2" key="1">
    <citation type="submission" date="2019-03" db="EMBL/GenBank/DDBJ databases">
        <title>Sequencing the genomes of 1000 actinobacteria strains.</title>
        <authorList>
            <person name="Klenk H.-P."/>
        </authorList>
    </citation>
    <scope>NUCLEOTIDE SEQUENCE [LARGE SCALE GENOMIC DNA]</scope>
    <source>
        <strain evidence="1 2">DSM 43805</strain>
    </source>
</reference>
<dbReference type="AlphaFoldDB" id="A0A4R6JN06"/>
<comment type="caution">
    <text evidence="1">The sequence shown here is derived from an EMBL/GenBank/DDBJ whole genome shotgun (WGS) entry which is preliminary data.</text>
</comment>
<proteinExistence type="predicted"/>
<keyword evidence="2" id="KW-1185">Reference proteome</keyword>
<gene>
    <name evidence="1" type="ORF">C8E87_0720</name>
</gene>
<dbReference type="RefSeq" id="WP_133871792.1">
    <property type="nucleotide sequence ID" value="NZ_BOMD01000100.1"/>
</dbReference>
<organism evidence="1 2">
    <name type="scientific">Paractinoplanes brasiliensis</name>
    <dbReference type="NCBI Taxonomy" id="52695"/>
    <lineage>
        <taxon>Bacteria</taxon>
        <taxon>Bacillati</taxon>
        <taxon>Actinomycetota</taxon>
        <taxon>Actinomycetes</taxon>
        <taxon>Micromonosporales</taxon>
        <taxon>Micromonosporaceae</taxon>
        <taxon>Paractinoplanes</taxon>
    </lineage>
</organism>
<protein>
    <submittedName>
        <fullName evidence="1">Uncharacterized protein</fullName>
    </submittedName>
</protein>
<name>A0A4R6JN06_9ACTN</name>
<dbReference type="EMBL" id="SNWR01000001">
    <property type="protein sequence ID" value="TDO37122.1"/>
    <property type="molecule type" value="Genomic_DNA"/>
</dbReference>
<sequence length="112" mass="12155">MLFRQDSDVVSTLFVHESADDEFVVIRVPFVYDAATAAVPALANLMRPESVRPITPVHVGRRMRNVYRGRLTEAAEDATPGVVHIGDAQFSPLSVAPYSPAYSSANIRATGP</sequence>